<evidence type="ECO:0000313" key="1">
    <source>
        <dbReference type="EMBL" id="KAJ9591179.1"/>
    </source>
</evidence>
<organism evidence="1 2">
    <name type="scientific">Diploptera punctata</name>
    <name type="common">Pacific beetle cockroach</name>
    <dbReference type="NCBI Taxonomy" id="6984"/>
    <lineage>
        <taxon>Eukaryota</taxon>
        <taxon>Metazoa</taxon>
        <taxon>Ecdysozoa</taxon>
        <taxon>Arthropoda</taxon>
        <taxon>Hexapoda</taxon>
        <taxon>Insecta</taxon>
        <taxon>Pterygota</taxon>
        <taxon>Neoptera</taxon>
        <taxon>Polyneoptera</taxon>
        <taxon>Dictyoptera</taxon>
        <taxon>Blattodea</taxon>
        <taxon>Blaberoidea</taxon>
        <taxon>Blaberidae</taxon>
        <taxon>Diplopterinae</taxon>
        <taxon>Diploptera</taxon>
    </lineage>
</organism>
<name>A0AAD8EIH7_DIPPU</name>
<sequence>NKPITLNPMQLDTSAAISDIIETGRVLNLRLPYEDQKNSPHNQDIGHKYICPAISDVATGQGLKDMKLPYEVKNTATTLDELIKNEETYEDESLVSLTNLLDL</sequence>
<protein>
    <submittedName>
        <fullName evidence="1">Uncharacterized protein</fullName>
    </submittedName>
</protein>
<evidence type="ECO:0000313" key="2">
    <source>
        <dbReference type="Proteomes" id="UP001233999"/>
    </source>
</evidence>
<dbReference type="Proteomes" id="UP001233999">
    <property type="component" value="Unassembled WGS sequence"/>
</dbReference>
<feature type="non-terminal residue" evidence="1">
    <location>
        <position position="1"/>
    </location>
</feature>
<keyword evidence="2" id="KW-1185">Reference proteome</keyword>
<dbReference type="AlphaFoldDB" id="A0AAD8EIH7"/>
<gene>
    <name evidence="1" type="ORF">L9F63_002250</name>
</gene>
<feature type="non-terminal residue" evidence="1">
    <location>
        <position position="103"/>
    </location>
</feature>
<reference evidence="1" key="1">
    <citation type="journal article" date="2023" name="IScience">
        <title>Live-bearing cockroach genome reveals convergent evolutionary mechanisms linked to viviparity in insects and beyond.</title>
        <authorList>
            <person name="Fouks B."/>
            <person name="Harrison M.C."/>
            <person name="Mikhailova A.A."/>
            <person name="Marchal E."/>
            <person name="English S."/>
            <person name="Carruthers M."/>
            <person name="Jennings E.C."/>
            <person name="Chiamaka E.L."/>
            <person name="Frigard R.A."/>
            <person name="Pippel M."/>
            <person name="Attardo G.M."/>
            <person name="Benoit J.B."/>
            <person name="Bornberg-Bauer E."/>
            <person name="Tobe S.S."/>
        </authorList>
    </citation>
    <scope>NUCLEOTIDE SEQUENCE</scope>
    <source>
        <strain evidence="1">Stay&amp;Tobe</strain>
    </source>
</reference>
<proteinExistence type="predicted"/>
<accession>A0AAD8EIH7</accession>
<comment type="caution">
    <text evidence="1">The sequence shown here is derived from an EMBL/GenBank/DDBJ whole genome shotgun (WGS) entry which is preliminary data.</text>
</comment>
<dbReference type="EMBL" id="JASPKZ010003882">
    <property type="protein sequence ID" value="KAJ9591179.1"/>
    <property type="molecule type" value="Genomic_DNA"/>
</dbReference>
<reference evidence="1" key="2">
    <citation type="submission" date="2023-05" db="EMBL/GenBank/DDBJ databases">
        <authorList>
            <person name="Fouks B."/>
        </authorList>
    </citation>
    <scope>NUCLEOTIDE SEQUENCE</scope>
    <source>
        <strain evidence="1">Stay&amp;Tobe</strain>
        <tissue evidence="1">Testes</tissue>
    </source>
</reference>